<reference evidence="2" key="1">
    <citation type="submission" date="2021-04" db="EMBL/GenBank/DDBJ databases">
        <authorList>
            <consortium name="Molecular Ecology Group"/>
        </authorList>
    </citation>
    <scope>NUCLEOTIDE SEQUENCE</scope>
</reference>
<dbReference type="SUPFAM" id="SSF53098">
    <property type="entry name" value="Ribonuclease H-like"/>
    <property type="match status" value="1"/>
</dbReference>
<feature type="domain" description="Exonuclease" evidence="1">
    <location>
        <begin position="5"/>
        <end position="56"/>
    </location>
</feature>
<keyword evidence="3" id="KW-1185">Reference proteome</keyword>
<sequence>RSYYRSFCKPKLNPILTDFCTSLTGITQAQVDKAKSFKEVLENFEEWLNVQHLGTAYTFAVVTDG</sequence>
<accession>A0A8S4A364</accession>
<protein>
    <recommendedName>
        <fullName evidence="1">Exonuclease domain-containing protein</fullName>
    </recommendedName>
</protein>
<dbReference type="InterPro" id="IPR013520">
    <property type="entry name" value="Ribonucl_H"/>
</dbReference>
<evidence type="ECO:0000259" key="1">
    <source>
        <dbReference type="Pfam" id="PF00929"/>
    </source>
</evidence>
<feature type="non-terminal residue" evidence="2">
    <location>
        <position position="1"/>
    </location>
</feature>
<dbReference type="Pfam" id="PF00929">
    <property type="entry name" value="RNase_T"/>
    <property type="match status" value="1"/>
</dbReference>
<dbReference type="InterPro" id="IPR036397">
    <property type="entry name" value="RNaseH_sf"/>
</dbReference>
<dbReference type="EMBL" id="CAJHNH020005702">
    <property type="protein sequence ID" value="CAG5132861.1"/>
    <property type="molecule type" value="Genomic_DNA"/>
</dbReference>
<dbReference type="Proteomes" id="UP000678393">
    <property type="component" value="Unassembled WGS sequence"/>
</dbReference>
<dbReference type="InterPro" id="IPR012337">
    <property type="entry name" value="RNaseH-like_sf"/>
</dbReference>
<dbReference type="InterPro" id="IPR051274">
    <property type="entry name" value="3-5_Exoribonuclease"/>
</dbReference>
<dbReference type="GO" id="GO:0005737">
    <property type="term" value="C:cytoplasm"/>
    <property type="evidence" value="ECO:0007669"/>
    <property type="project" value="TreeGrafter"/>
</dbReference>
<dbReference type="OrthoDB" id="448399at2759"/>
<dbReference type="PANTHER" id="PTHR23044">
    <property type="entry name" value="3'-5' EXONUCLEASE ERI1-RELATED"/>
    <property type="match status" value="1"/>
</dbReference>
<comment type="caution">
    <text evidence="2">The sequence shown here is derived from an EMBL/GenBank/DDBJ whole genome shotgun (WGS) entry which is preliminary data.</text>
</comment>
<dbReference type="Gene3D" id="3.30.420.10">
    <property type="entry name" value="Ribonuclease H-like superfamily/Ribonuclease H"/>
    <property type="match status" value="1"/>
</dbReference>
<gene>
    <name evidence="2" type="ORF">CUNI_LOCUS18419</name>
</gene>
<feature type="non-terminal residue" evidence="2">
    <location>
        <position position="65"/>
    </location>
</feature>
<organism evidence="2 3">
    <name type="scientific">Candidula unifasciata</name>
    <dbReference type="NCBI Taxonomy" id="100452"/>
    <lineage>
        <taxon>Eukaryota</taxon>
        <taxon>Metazoa</taxon>
        <taxon>Spiralia</taxon>
        <taxon>Lophotrochozoa</taxon>
        <taxon>Mollusca</taxon>
        <taxon>Gastropoda</taxon>
        <taxon>Heterobranchia</taxon>
        <taxon>Euthyneura</taxon>
        <taxon>Panpulmonata</taxon>
        <taxon>Eupulmonata</taxon>
        <taxon>Stylommatophora</taxon>
        <taxon>Helicina</taxon>
        <taxon>Helicoidea</taxon>
        <taxon>Geomitridae</taxon>
        <taxon>Candidula</taxon>
    </lineage>
</organism>
<proteinExistence type="predicted"/>
<dbReference type="AlphaFoldDB" id="A0A8S4A364"/>
<evidence type="ECO:0000313" key="2">
    <source>
        <dbReference type="EMBL" id="CAG5132861.1"/>
    </source>
</evidence>
<evidence type="ECO:0000313" key="3">
    <source>
        <dbReference type="Proteomes" id="UP000678393"/>
    </source>
</evidence>
<dbReference type="GO" id="GO:0003676">
    <property type="term" value="F:nucleic acid binding"/>
    <property type="evidence" value="ECO:0007669"/>
    <property type="project" value="InterPro"/>
</dbReference>
<name>A0A8S4A364_9EUPU</name>
<dbReference type="PANTHER" id="PTHR23044:SF61">
    <property type="entry name" value="3'-5' EXORIBONUCLEASE 1-RELATED"/>
    <property type="match status" value="1"/>
</dbReference>